<feature type="region of interest" description="Disordered" evidence="1">
    <location>
        <begin position="48"/>
        <end position="70"/>
    </location>
</feature>
<comment type="caution">
    <text evidence="2">The sequence shown here is derived from an EMBL/GenBank/DDBJ whole genome shotgun (WGS) entry which is preliminary data.</text>
</comment>
<evidence type="ECO:0000313" key="2">
    <source>
        <dbReference type="EMBL" id="KAJ3994071.1"/>
    </source>
</evidence>
<feature type="compositionally biased region" description="Basic and acidic residues" evidence="1">
    <location>
        <begin position="52"/>
        <end position="70"/>
    </location>
</feature>
<evidence type="ECO:0000256" key="1">
    <source>
        <dbReference type="SAM" id="MobiDB-lite"/>
    </source>
</evidence>
<reference evidence="2" key="1">
    <citation type="submission" date="2022-08" db="EMBL/GenBank/DDBJ databases">
        <authorList>
            <consortium name="DOE Joint Genome Institute"/>
            <person name="Min B."/>
            <person name="Riley R."/>
            <person name="Sierra-Patev S."/>
            <person name="Naranjo-Ortiz M."/>
            <person name="Looney B."/>
            <person name="Konkel Z."/>
            <person name="Slot J.C."/>
            <person name="Sakamoto Y."/>
            <person name="Steenwyk J.L."/>
            <person name="Rokas A."/>
            <person name="Carro J."/>
            <person name="Camarero S."/>
            <person name="Ferreira P."/>
            <person name="Molpeceres G."/>
            <person name="Ruiz-Duenas F.J."/>
            <person name="Serrano A."/>
            <person name="Henrissat B."/>
            <person name="Drula E."/>
            <person name="Hughes K.W."/>
            <person name="Mata J.L."/>
            <person name="Ishikawa N.K."/>
            <person name="Vargas-Isla R."/>
            <person name="Ushijima S."/>
            <person name="Smith C.A."/>
            <person name="Ahrendt S."/>
            <person name="Andreopoulos W."/>
            <person name="He G."/>
            <person name="Labutti K."/>
            <person name="Lipzen A."/>
            <person name="Ng V."/>
            <person name="Sandor L."/>
            <person name="Barry K."/>
            <person name="Martinez A.T."/>
            <person name="Xiao Y."/>
            <person name="Gibbons J.G."/>
            <person name="Terashima K."/>
            <person name="Hibbett D.S."/>
            <person name="Grigoriev I.V."/>
        </authorList>
    </citation>
    <scope>NUCLEOTIDE SEQUENCE</scope>
    <source>
        <strain evidence="2">TFB10827</strain>
    </source>
</reference>
<evidence type="ECO:0000313" key="3">
    <source>
        <dbReference type="Proteomes" id="UP001163828"/>
    </source>
</evidence>
<name>A0ABQ8Q6G7_9AGAR</name>
<dbReference type="Proteomes" id="UP001163828">
    <property type="component" value="Unassembled WGS sequence"/>
</dbReference>
<proteinExistence type="predicted"/>
<sequence length="70" mass="7783">MHSQITEPKGKPFAPVIIDIASPPTGSLNLFNIYVALSHRHSAELLAEDDQLEKNREGDTQVVGRNEERT</sequence>
<gene>
    <name evidence="2" type="ORF">F5050DRAFT_1576334</name>
</gene>
<dbReference type="EMBL" id="MU790725">
    <property type="protein sequence ID" value="KAJ3994071.1"/>
    <property type="molecule type" value="Genomic_DNA"/>
</dbReference>
<protein>
    <submittedName>
        <fullName evidence="2">Uncharacterized protein</fullName>
    </submittedName>
</protein>
<organism evidence="2 3">
    <name type="scientific">Lentinula boryana</name>
    <dbReference type="NCBI Taxonomy" id="40481"/>
    <lineage>
        <taxon>Eukaryota</taxon>
        <taxon>Fungi</taxon>
        <taxon>Dikarya</taxon>
        <taxon>Basidiomycota</taxon>
        <taxon>Agaricomycotina</taxon>
        <taxon>Agaricomycetes</taxon>
        <taxon>Agaricomycetidae</taxon>
        <taxon>Agaricales</taxon>
        <taxon>Marasmiineae</taxon>
        <taxon>Omphalotaceae</taxon>
        <taxon>Lentinula</taxon>
    </lineage>
</organism>
<accession>A0ABQ8Q6G7</accession>
<keyword evidence="3" id="KW-1185">Reference proteome</keyword>